<organism evidence="2 3">
    <name type="scientific">Papaver somniferum</name>
    <name type="common">Opium poppy</name>
    <dbReference type="NCBI Taxonomy" id="3469"/>
    <lineage>
        <taxon>Eukaryota</taxon>
        <taxon>Viridiplantae</taxon>
        <taxon>Streptophyta</taxon>
        <taxon>Embryophyta</taxon>
        <taxon>Tracheophyta</taxon>
        <taxon>Spermatophyta</taxon>
        <taxon>Magnoliopsida</taxon>
        <taxon>Ranunculales</taxon>
        <taxon>Papaveraceae</taxon>
        <taxon>Papaveroideae</taxon>
        <taxon>Papaver</taxon>
    </lineage>
</organism>
<reference evidence="2 3" key="1">
    <citation type="journal article" date="2018" name="Science">
        <title>The opium poppy genome and morphinan production.</title>
        <authorList>
            <person name="Guo L."/>
            <person name="Winzer T."/>
            <person name="Yang X."/>
            <person name="Li Y."/>
            <person name="Ning Z."/>
            <person name="He Z."/>
            <person name="Teodor R."/>
            <person name="Lu Y."/>
            <person name="Bowser T.A."/>
            <person name="Graham I.A."/>
            <person name="Ye K."/>
        </authorList>
    </citation>
    <scope>NUCLEOTIDE SEQUENCE [LARGE SCALE GENOMIC DNA]</scope>
    <source>
        <strain evidence="3">cv. HN1</strain>
        <tissue evidence="2">Leaves</tissue>
    </source>
</reference>
<sequence length="81" mass="8152">MISDMECENNRNENGVKSMDIDEMGIEDQELMISCDGGGGGGGGEDGAESDGGGGGEEGSESDSDSESDTDELSPALESGI</sequence>
<proteinExistence type="predicted"/>
<feature type="compositionally biased region" description="Acidic residues" evidence="1">
    <location>
        <begin position="21"/>
        <end position="30"/>
    </location>
</feature>
<feature type="compositionally biased region" description="Acidic residues" evidence="1">
    <location>
        <begin position="58"/>
        <end position="72"/>
    </location>
</feature>
<dbReference type="Gramene" id="RZC75855">
    <property type="protein sequence ID" value="RZC75855"/>
    <property type="gene ID" value="C5167_000493"/>
</dbReference>
<dbReference type="Proteomes" id="UP000316621">
    <property type="component" value="Chromosome 9"/>
</dbReference>
<gene>
    <name evidence="2" type="ORF">C5167_000493</name>
</gene>
<keyword evidence="3" id="KW-1185">Reference proteome</keyword>
<name>A0A4Y7KVC3_PAPSO</name>
<dbReference type="EMBL" id="CM010723">
    <property type="protein sequence ID" value="RZC75855.1"/>
    <property type="molecule type" value="Genomic_DNA"/>
</dbReference>
<dbReference type="AlphaFoldDB" id="A0A4Y7KVC3"/>
<protein>
    <submittedName>
        <fullName evidence="2">Uncharacterized protein</fullName>
    </submittedName>
</protein>
<evidence type="ECO:0000313" key="3">
    <source>
        <dbReference type="Proteomes" id="UP000316621"/>
    </source>
</evidence>
<feature type="region of interest" description="Disordered" evidence="1">
    <location>
        <begin position="1"/>
        <end position="81"/>
    </location>
</feature>
<accession>A0A4Y7KVC3</accession>
<evidence type="ECO:0000256" key="1">
    <source>
        <dbReference type="SAM" id="MobiDB-lite"/>
    </source>
</evidence>
<feature type="compositionally biased region" description="Gly residues" evidence="1">
    <location>
        <begin position="36"/>
        <end position="57"/>
    </location>
</feature>
<evidence type="ECO:0000313" key="2">
    <source>
        <dbReference type="EMBL" id="RZC75855.1"/>
    </source>
</evidence>